<reference evidence="1" key="1">
    <citation type="submission" date="2021-02" db="EMBL/GenBank/DDBJ databases">
        <authorList>
            <person name="Nowell W R."/>
        </authorList>
    </citation>
    <scope>NUCLEOTIDE SEQUENCE</scope>
</reference>
<dbReference type="EMBL" id="CAJOBD010026990">
    <property type="protein sequence ID" value="CAF4269998.1"/>
    <property type="molecule type" value="Genomic_DNA"/>
</dbReference>
<protein>
    <submittedName>
        <fullName evidence="1">Uncharacterized protein</fullName>
    </submittedName>
</protein>
<sequence length="72" mass="8262">MNHLKMLIDGGATLEQDSIQEALLLLNDDQSNIRIQTLLEQDDEKLLVQKLYKTVKVLSPITFLLDDITEEH</sequence>
<comment type="caution">
    <text evidence="1">The sequence shown here is derived from an EMBL/GenBank/DDBJ whole genome shotgun (WGS) entry which is preliminary data.</text>
</comment>
<evidence type="ECO:0000313" key="2">
    <source>
        <dbReference type="Proteomes" id="UP000663836"/>
    </source>
</evidence>
<dbReference type="AlphaFoldDB" id="A0A820FU62"/>
<gene>
    <name evidence="1" type="ORF">JBS370_LOCUS39394</name>
</gene>
<evidence type="ECO:0000313" key="1">
    <source>
        <dbReference type="EMBL" id="CAF4269998.1"/>
    </source>
</evidence>
<dbReference type="Proteomes" id="UP000663836">
    <property type="component" value="Unassembled WGS sequence"/>
</dbReference>
<name>A0A820FU62_9BILA</name>
<proteinExistence type="predicted"/>
<organism evidence="1 2">
    <name type="scientific">Rotaria sordida</name>
    <dbReference type="NCBI Taxonomy" id="392033"/>
    <lineage>
        <taxon>Eukaryota</taxon>
        <taxon>Metazoa</taxon>
        <taxon>Spiralia</taxon>
        <taxon>Gnathifera</taxon>
        <taxon>Rotifera</taxon>
        <taxon>Eurotatoria</taxon>
        <taxon>Bdelloidea</taxon>
        <taxon>Philodinida</taxon>
        <taxon>Philodinidae</taxon>
        <taxon>Rotaria</taxon>
    </lineage>
</organism>
<feature type="non-terminal residue" evidence="1">
    <location>
        <position position="72"/>
    </location>
</feature>
<accession>A0A820FU62</accession>